<protein>
    <submittedName>
        <fullName evidence="1">Uncharacterized protein</fullName>
    </submittedName>
</protein>
<evidence type="ECO:0000313" key="1">
    <source>
        <dbReference type="EMBL" id="OFC60287.1"/>
    </source>
</evidence>
<comment type="caution">
    <text evidence="1">The sequence shown here is derived from an EMBL/GenBank/DDBJ whole genome shotgun (WGS) entry which is preliminary data.</text>
</comment>
<reference evidence="1 2" key="1">
    <citation type="submission" date="2016-06" db="EMBL/GenBank/DDBJ databases">
        <title>Gene turnover analysis identifies the evolutionary adaptation of the extremophile Acidithiobacillus caldus.</title>
        <authorList>
            <person name="Zhang X."/>
        </authorList>
    </citation>
    <scope>NUCLEOTIDE SEQUENCE [LARGE SCALE GENOMIC DNA]</scope>
    <source>
        <strain evidence="1 2">S1</strain>
    </source>
</reference>
<dbReference type="Proteomes" id="UP000175707">
    <property type="component" value="Unassembled WGS sequence"/>
</dbReference>
<sequence>MQAKAPLDRILLSVLCLGTERWLYLLMTYSGSRLLGRRKKQEPIITSQQADGKRLRILRNGLVFRINTLRYVQITRTIHA</sequence>
<dbReference type="EMBL" id="LZYH01000537">
    <property type="protein sequence ID" value="OFC60287.1"/>
    <property type="molecule type" value="Genomic_DNA"/>
</dbReference>
<proteinExistence type="predicted"/>
<accession>A0A1E7YVS0</accession>
<organism evidence="1 2">
    <name type="scientific">Acidithiobacillus caldus</name>
    <dbReference type="NCBI Taxonomy" id="33059"/>
    <lineage>
        <taxon>Bacteria</taxon>
        <taxon>Pseudomonadati</taxon>
        <taxon>Pseudomonadota</taxon>
        <taxon>Acidithiobacillia</taxon>
        <taxon>Acidithiobacillales</taxon>
        <taxon>Acidithiobacillaceae</taxon>
        <taxon>Acidithiobacillus</taxon>
    </lineage>
</organism>
<evidence type="ECO:0000313" key="2">
    <source>
        <dbReference type="Proteomes" id="UP000175707"/>
    </source>
</evidence>
<name>A0A1E7YVS0_9PROT</name>
<dbReference type="AlphaFoldDB" id="A0A1E7YVS0"/>
<gene>
    <name evidence="1" type="ORF">BAE30_08220</name>
</gene>